<dbReference type="EMBL" id="JAKVTW010000032">
    <property type="protein sequence ID" value="MCH4814043.1"/>
    <property type="molecule type" value="Genomic_DNA"/>
</dbReference>
<gene>
    <name evidence="3" type="ORF">MLE19_22255</name>
</gene>
<proteinExistence type="predicted"/>
<comment type="caution">
    <text evidence="3">The sequence shown here is derived from an EMBL/GenBank/DDBJ whole genome shotgun (WGS) entry which is preliminary data.</text>
</comment>
<evidence type="ECO:0000256" key="1">
    <source>
        <dbReference type="SAM" id="MobiDB-lite"/>
    </source>
</evidence>
<evidence type="ECO:0000259" key="2">
    <source>
        <dbReference type="Pfam" id="PF20278"/>
    </source>
</evidence>
<dbReference type="Pfam" id="PF20278">
    <property type="entry name" value="CTD2"/>
    <property type="match status" value="1"/>
</dbReference>
<organism evidence="3 4">
    <name type="scientific">Vreelandella neptunia</name>
    <dbReference type="NCBI Taxonomy" id="115551"/>
    <lineage>
        <taxon>Bacteria</taxon>
        <taxon>Pseudomonadati</taxon>
        <taxon>Pseudomonadota</taxon>
        <taxon>Gammaproteobacteria</taxon>
        <taxon>Oceanospirillales</taxon>
        <taxon>Halomonadaceae</taxon>
        <taxon>Vreelandella</taxon>
    </lineage>
</organism>
<dbReference type="RefSeq" id="WP_240720532.1">
    <property type="nucleotide sequence ID" value="NZ_JAKVTW010000032.1"/>
</dbReference>
<name>A0ABS9SD55_9GAMM</name>
<dbReference type="InterPro" id="IPR046918">
    <property type="entry name" value="ABC-3C_CTD2"/>
</dbReference>
<protein>
    <recommendedName>
        <fullName evidence="2">ABC-three component systems C-terminal domain-containing protein</fullName>
    </recommendedName>
</protein>
<accession>A0ABS9SD55</accession>
<evidence type="ECO:0000313" key="3">
    <source>
        <dbReference type="EMBL" id="MCH4814043.1"/>
    </source>
</evidence>
<feature type="region of interest" description="Disordered" evidence="1">
    <location>
        <begin position="89"/>
        <end position="115"/>
    </location>
</feature>
<feature type="domain" description="ABC-three component systems C-terminal" evidence="2">
    <location>
        <begin position="320"/>
        <end position="637"/>
    </location>
</feature>
<reference evidence="3 4" key="1">
    <citation type="submission" date="2022-03" db="EMBL/GenBank/DDBJ databases">
        <title>Genomic signatures underlying metal tolerance in selected Arctic bacterial isolates.</title>
        <authorList>
            <person name="Thomas F.A."/>
            <person name="Venkatachalam S."/>
            <person name="Krishnan K.P."/>
        </authorList>
    </citation>
    <scope>NUCLEOTIDE SEQUENCE [LARGE SCALE GENOMIC DNA]</scope>
    <source>
        <strain evidence="3 4">HM116</strain>
    </source>
</reference>
<sequence length="658" mass="73615">MIRRFRLEQKSRYEKLVIAQRLSDMLDKFLDGRLAPLRIGAEQGGIAEWDDVVIHHDDDHWEHLQIKRQTSSFSDKHIDKADYLASYKPRNKAKGTGTATGTPSEEPRKLPSGDEFDSELDKVLKSLATWQTSAPGVKPSKRTFSLILPGLEVAIKGKNKEIIRISHLHEVWNLCLKDGVNVAALSQRDDKPTQNVYTWLTTWCGFTDWDHIVEKMRVLEIHCIGDESALKKRALESLDRHFTDPDTTLSVLLEYISDSTTDTNAVSCYSAAKHLQKLLRPGVQTWTQYLVNPMPGQGWIVAGTHDLGSTPTGSPRTLASQIVSHHWADTTPNRMLRLHAPYVRPFAKTLTLPSAILRLALHQKKGSKSMLLGVPTWRQGAHNELRGTLGDKDDDLDDLPWSDNSEALSCAMGRELSSPVGTKDESDALHSAMNDLVWQQLQTCIGKKLDEIADNDLATAMAEKWQDWRDDLDRDPDARLLLFEQMMYPQTEGINAKHALRIGPRTVKLMETATIMLLLVCVGLGVAGANWQSIKPLGDVLNIALRHWSGEPSDNDGPRLLCEDNLRKLLGYSPPPVVILSGVEGSATHLLDEGMAEDMEAGHSMAAERQPRLLVTRFQVYKQLRTGTLAKLQAHFQKHLNDWIQAREAAIEACGKGH</sequence>
<evidence type="ECO:0000313" key="4">
    <source>
        <dbReference type="Proteomes" id="UP001320609"/>
    </source>
</evidence>
<keyword evidence="4" id="KW-1185">Reference proteome</keyword>
<dbReference type="Proteomes" id="UP001320609">
    <property type="component" value="Unassembled WGS sequence"/>
</dbReference>